<dbReference type="Pfam" id="PF02565">
    <property type="entry name" value="RecO_C"/>
    <property type="match status" value="1"/>
</dbReference>
<keyword evidence="2 4" id="KW-0233">DNA recombination</keyword>
<dbReference type="InterPro" id="IPR022572">
    <property type="entry name" value="DNA_rep/recomb_RecO_N"/>
</dbReference>
<dbReference type="RefSeq" id="WP_019246092.1">
    <property type="nucleotide sequence ID" value="NZ_CAPH01000013.1"/>
</dbReference>
<dbReference type="Pfam" id="PF11967">
    <property type="entry name" value="RecO_N"/>
    <property type="match status" value="1"/>
</dbReference>
<dbReference type="InterPro" id="IPR003717">
    <property type="entry name" value="RecO"/>
</dbReference>
<gene>
    <name evidence="4 6" type="primary">recO</name>
    <name evidence="6" type="ORF">NQ491_06430</name>
</gene>
<comment type="similarity">
    <text evidence="4">Belongs to the RecO family.</text>
</comment>
<protein>
    <recommendedName>
        <fullName evidence="4">DNA repair protein RecO</fullName>
    </recommendedName>
    <alternativeName>
        <fullName evidence="4">Recombination protein O</fullName>
    </alternativeName>
</protein>
<dbReference type="NCBIfam" id="TIGR00613">
    <property type="entry name" value="reco"/>
    <property type="match status" value="1"/>
</dbReference>
<dbReference type="HAMAP" id="MF_00201">
    <property type="entry name" value="RecO"/>
    <property type="match status" value="1"/>
</dbReference>
<proteinExistence type="inferred from homology"/>
<dbReference type="PANTHER" id="PTHR33991">
    <property type="entry name" value="DNA REPAIR PROTEIN RECO"/>
    <property type="match status" value="1"/>
</dbReference>
<evidence type="ECO:0000256" key="4">
    <source>
        <dbReference type="HAMAP-Rule" id="MF_00201"/>
    </source>
</evidence>
<evidence type="ECO:0000313" key="6">
    <source>
        <dbReference type="EMBL" id="UWN56305.1"/>
    </source>
</evidence>
<dbReference type="InterPro" id="IPR012340">
    <property type="entry name" value="NA-bd_OB-fold"/>
</dbReference>
<name>A0ABY5UW50_9BACT</name>
<feature type="domain" description="DNA replication/recombination mediator RecO N-terminal" evidence="5">
    <location>
        <begin position="1"/>
        <end position="81"/>
    </location>
</feature>
<evidence type="ECO:0000259" key="5">
    <source>
        <dbReference type="Pfam" id="PF11967"/>
    </source>
</evidence>
<keyword evidence="3 4" id="KW-0234">DNA repair</keyword>
<evidence type="ECO:0000313" key="7">
    <source>
        <dbReference type="Proteomes" id="UP001059295"/>
    </source>
</evidence>
<dbReference type="InterPro" id="IPR037278">
    <property type="entry name" value="ARFGAP/RecO"/>
</dbReference>
<dbReference type="SUPFAM" id="SSF50249">
    <property type="entry name" value="Nucleic acid-binding proteins"/>
    <property type="match status" value="1"/>
</dbReference>
<dbReference type="EMBL" id="CP102294">
    <property type="protein sequence ID" value="UWN56305.1"/>
    <property type="molecule type" value="Genomic_DNA"/>
</dbReference>
<comment type="function">
    <text evidence="4">Involved in DNA repair and RecF pathway recombination.</text>
</comment>
<dbReference type="Proteomes" id="UP001059295">
    <property type="component" value="Chromosome"/>
</dbReference>
<organism evidence="6 7">
    <name type="scientific">Alistipes ihumii AP11</name>
    <dbReference type="NCBI Taxonomy" id="1211813"/>
    <lineage>
        <taxon>Bacteria</taxon>
        <taxon>Pseudomonadati</taxon>
        <taxon>Bacteroidota</taxon>
        <taxon>Bacteroidia</taxon>
        <taxon>Bacteroidales</taxon>
        <taxon>Rikenellaceae</taxon>
        <taxon>Alistipes</taxon>
    </lineage>
</organism>
<dbReference type="PANTHER" id="PTHR33991:SF1">
    <property type="entry name" value="DNA REPAIR PROTEIN RECO"/>
    <property type="match status" value="1"/>
</dbReference>
<accession>A0ABY5UW50</accession>
<dbReference type="Gene3D" id="2.40.50.140">
    <property type="entry name" value="Nucleic acid-binding proteins"/>
    <property type="match status" value="1"/>
</dbReference>
<dbReference type="SUPFAM" id="SSF57863">
    <property type="entry name" value="ArfGap/RecO-like zinc finger"/>
    <property type="match status" value="1"/>
</dbReference>
<dbReference type="GeneID" id="82891354"/>
<reference evidence="6" key="1">
    <citation type="journal article" date="2022" name="Cell">
        <title>Design, construction, and in vivo augmentation of a complex gut microbiome.</title>
        <authorList>
            <person name="Cheng A.G."/>
            <person name="Ho P.Y."/>
            <person name="Aranda-Diaz A."/>
            <person name="Jain S."/>
            <person name="Yu F.B."/>
            <person name="Meng X."/>
            <person name="Wang M."/>
            <person name="Iakiviak M."/>
            <person name="Nagashima K."/>
            <person name="Zhao A."/>
            <person name="Murugkar P."/>
            <person name="Patil A."/>
            <person name="Atabakhsh K."/>
            <person name="Weakley A."/>
            <person name="Yan J."/>
            <person name="Brumbaugh A.R."/>
            <person name="Higginbottom S."/>
            <person name="Dimas A."/>
            <person name="Shiver A.L."/>
            <person name="Deutschbauer A."/>
            <person name="Neff N."/>
            <person name="Sonnenburg J.L."/>
            <person name="Huang K.C."/>
            <person name="Fischbach M.A."/>
        </authorList>
    </citation>
    <scope>NUCLEOTIDE SEQUENCE</scope>
    <source>
        <strain evidence="6">AP11</strain>
    </source>
</reference>
<sequence>MRTYKARGIVLHTIKYGDSSAIAYLFTDVLGRMSYMVQGIRSKRGRGNKAALLQPMFLVEFEGVEQPHAQMHRIREMRSLRPLMSVPFDVRKSTISMFMAEVLYRLIREVEANEPLFDFLCEAVLKLDAMREGIANYHLWFLVRLSAYLGFYPGNEYIENGCFDIRGGLFTPSMPAHRIGMNEACARLLGTLMECEADALAEIPLSRARRTEFMEAMLSFFGYHFDSIHSVRSISILREVF</sequence>
<evidence type="ECO:0000256" key="1">
    <source>
        <dbReference type="ARBA" id="ARBA00022763"/>
    </source>
</evidence>
<evidence type="ECO:0000256" key="3">
    <source>
        <dbReference type="ARBA" id="ARBA00023204"/>
    </source>
</evidence>
<evidence type="ECO:0000256" key="2">
    <source>
        <dbReference type="ARBA" id="ARBA00023172"/>
    </source>
</evidence>
<keyword evidence="7" id="KW-1185">Reference proteome</keyword>
<keyword evidence="1 4" id="KW-0227">DNA damage</keyword>